<protein>
    <recommendedName>
        <fullName evidence="2">Fe2OG dioxygenase domain-containing protein</fullName>
    </recommendedName>
</protein>
<organism evidence="3 4">
    <name type="scientific">Naegleria fowleri</name>
    <name type="common">Brain eating amoeba</name>
    <dbReference type="NCBI Taxonomy" id="5763"/>
    <lineage>
        <taxon>Eukaryota</taxon>
        <taxon>Discoba</taxon>
        <taxon>Heterolobosea</taxon>
        <taxon>Tetramitia</taxon>
        <taxon>Eutetramitia</taxon>
        <taxon>Vahlkampfiidae</taxon>
        <taxon>Naegleria</taxon>
    </lineage>
</organism>
<dbReference type="Proteomes" id="UP000444721">
    <property type="component" value="Unassembled WGS sequence"/>
</dbReference>
<accession>A0A6A5BJ33</accession>
<dbReference type="Pfam" id="PF13640">
    <property type="entry name" value="2OG-FeII_Oxy_3"/>
    <property type="match status" value="1"/>
</dbReference>
<dbReference type="RefSeq" id="XP_044559539.1">
    <property type="nucleotide sequence ID" value="XM_044709921.1"/>
</dbReference>
<dbReference type="VEuPathDB" id="AmoebaDB:FDP41_006300"/>
<feature type="region of interest" description="Disordered" evidence="1">
    <location>
        <begin position="101"/>
        <end position="130"/>
    </location>
</feature>
<dbReference type="Gene3D" id="2.60.120.620">
    <property type="entry name" value="q2cbj1_9rhob like domain"/>
    <property type="match status" value="1"/>
</dbReference>
<evidence type="ECO:0000259" key="2">
    <source>
        <dbReference type="PROSITE" id="PS51471"/>
    </source>
</evidence>
<evidence type="ECO:0000256" key="1">
    <source>
        <dbReference type="SAM" id="MobiDB-lite"/>
    </source>
</evidence>
<dbReference type="OrthoDB" id="27483at2759"/>
<dbReference type="InterPro" id="IPR005123">
    <property type="entry name" value="Oxoglu/Fe-dep_dioxygenase_dom"/>
</dbReference>
<name>A0A6A5BJ33_NAEFO</name>
<feature type="domain" description="Fe2OG dioxygenase" evidence="2">
    <location>
        <begin position="1"/>
        <end position="94"/>
    </location>
</feature>
<comment type="caution">
    <text evidence="3">The sequence shown here is derived from an EMBL/GenBank/DDBJ whole genome shotgun (WGS) entry which is preliminary data.</text>
</comment>
<dbReference type="EMBL" id="VFQX01000051">
    <property type="protein sequence ID" value="KAF0974826.1"/>
    <property type="molecule type" value="Genomic_DNA"/>
</dbReference>
<dbReference type="InterPro" id="IPR044862">
    <property type="entry name" value="Pro_4_hyd_alph_FE2OG_OXY"/>
</dbReference>
<dbReference type="PANTHER" id="PTHR33099">
    <property type="entry name" value="FE2OG DIOXYGENASE DOMAIN-CONTAINING PROTEIN"/>
    <property type="match status" value="1"/>
</dbReference>
<proteinExistence type="predicted"/>
<keyword evidence="4" id="KW-1185">Reference proteome</keyword>
<reference evidence="3 4" key="1">
    <citation type="journal article" date="2019" name="Sci. Rep.">
        <title>Nanopore sequencing improves the draft genome of the human pathogenic amoeba Naegleria fowleri.</title>
        <authorList>
            <person name="Liechti N."/>
            <person name="Schurch N."/>
            <person name="Bruggmann R."/>
            <person name="Wittwer M."/>
        </authorList>
    </citation>
    <scope>NUCLEOTIDE SEQUENCE [LARGE SCALE GENOMIC DNA]</scope>
    <source>
        <strain evidence="3 4">ATCC 30894</strain>
    </source>
</reference>
<dbReference type="PANTHER" id="PTHR33099:SF7">
    <property type="entry name" value="MYND-TYPE DOMAIN-CONTAINING PROTEIN"/>
    <property type="match status" value="1"/>
</dbReference>
<dbReference type="VEuPathDB" id="AmoebaDB:NF0089760"/>
<evidence type="ECO:0000313" key="3">
    <source>
        <dbReference type="EMBL" id="KAF0974826.1"/>
    </source>
</evidence>
<evidence type="ECO:0000313" key="4">
    <source>
        <dbReference type="Proteomes" id="UP000444721"/>
    </source>
</evidence>
<dbReference type="GeneID" id="68113518"/>
<dbReference type="AlphaFoldDB" id="A0A6A5BJ33"/>
<sequence length="154" mass="17284">MCLYEKGGFFKAHVDTVHGASHCATGLVCLPSEHTGGELIVRKGNHQVQHSFAKKSQLSNRKEFQTATFFTDCEHEVLPVTSGTRIVLNYDILKTSLETEDDINSKSEIEEEEKTESDTEEEEDSSKSEGILFLCTLDDSYLEPNRITNPHQGF</sequence>
<gene>
    <name evidence="3" type="ORF">FDP41_006300</name>
</gene>
<feature type="compositionally biased region" description="Acidic residues" evidence="1">
    <location>
        <begin position="109"/>
        <end position="124"/>
    </location>
</feature>
<dbReference type="VEuPathDB" id="AmoebaDB:NfTy_076800"/>
<dbReference type="PROSITE" id="PS51471">
    <property type="entry name" value="FE2OG_OXY"/>
    <property type="match status" value="1"/>
</dbReference>